<proteinExistence type="predicted"/>
<keyword evidence="3" id="KW-1185">Reference proteome</keyword>
<organism evidence="2 3">
    <name type="scientific">Isoptericola halotolerans</name>
    <dbReference type="NCBI Taxonomy" id="300560"/>
    <lineage>
        <taxon>Bacteria</taxon>
        <taxon>Bacillati</taxon>
        <taxon>Actinomycetota</taxon>
        <taxon>Actinomycetes</taxon>
        <taxon>Micrococcales</taxon>
        <taxon>Promicromonosporaceae</taxon>
        <taxon>Isoptericola</taxon>
    </lineage>
</organism>
<protein>
    <submittedName>
        <fullName evidence="2">Septal ring factor EnvC (AmiA/AmiB activator)</fullName>
    </submittedName>
</protein>
<dbReference type="Proteomes" id="UP000757540">
    <property type="component" value="Unassembled WGS sequence"/>
</dbReference>
<sequence length="127" mass="14214">MTDPTLDAINATRDDVRALRTDLSTMVTRREHEAEVRRLDAETATLRRDLHDHESDAEKRHERFAAEARAADAQVLKELEADRKQRAAEIAKAAEARKQDRRWVVGAIIGAVGVAIPLAQLVRALTL</sequence>
<keyword evidence="1" id="KW-0472">Membrane</keyword>
<name>A0ABX2A5U5_9MICO</name>
<gene>
    <name evidence="2" type="ORF">HDG69_002815</name>
</gene>
<dbReference type="EMBL" id="JABEZU010000003">
    <property type="protein sequence ID" value="NOV98230.1"/>
    <property type="molecule type" value="Genomic_DNA"/>
</dbReference>
<feature type="transmembrane region" description="Helical" evidence="1">
    <location>
        <begin position="103"/>
        <end position="122"/>
    </location>
</feature>
<reference evidence="2 3" key="1">
    <citation type="submission" date="2020-05" db="EMBL/GenBank/DDBJ databases">
        <title>Genomic Encyclopedia of Type Strains, Phase III (KMG-III): the genomes of soil and plant-associated and newly described type strains.</title>
        <authorList>
            <person name="Whitman W."/>
        </authorList>
    </citation>
    <scope>NUCLEOTIDE SEQUENCE [LARGE SCALE GENOMIC DNA]</scope>
    <source>
        <strain evidence="2 3">KCTC 19046</strain>
    </source>
</reference>
<accession>A0ABX2A5U5</accession>
<evidence type="ECO:0000256" key="1">
    <source>
        <dbReference type="SAM" id="Phobius"/>
    </source>
</evidence>
<evidence type="ECO:0000313" key="2">
    <source>
        <dbReference type="EMBL" id="NOV98230.1"/>
    </source>
</evidence>
<keyword evidence="1" id="KW-1133">Transmembrane helix</keyword>
<dbReference type="RefSeq" id="WP_171784441.1">
    <property type="nucleotide sequence ID" value="NZ_BAAAML010000023.1"/>
</dbReference>
<evidence type="ECO:0000313" key="3">
    <source>
        <dbReference type="Proteomes" id="UP000757540"/>
    </source>
</evidence>
<keyword evidence="1" id="KW-0812">Transmembrane</keyword>
<comment type="caution">
    <text evidence="2">The sequence shown here is derived from an EMBL/GenBank/DDBJ whole genome shotgun (WGS) entry which is preliminary data.</text>
</comment>